<sequence length="720" mass="77866">MEDLRAVGERSSAGPPWGAADWRQRLARDWAAALGRASYIPLARDAVEDGLLALVDRTVHALEHEPEAVPEAGRVIGARLVRMHATGEDSLQVTLDVLREALGPVPHVPADLVLQLVSGVATGYAAADRENTFLQQESMQKALLRSKINADRELRAVETRFAEVFSTTPTGVAICALDGTFLQINPSLENMLGYRAEQLRSMTIHDVFVPEQAAELTATYRELAAEGGQAVGAPPRRTLENVGLVREGGEPITTGLAVSVLHGQEGSPPQLVTMVQDVTEQHLLQERFRHQALHDPLTGLPNRTCFRSRLQTSLANMPGSARLALYHLSVDGFELINDGLGYEVGDQVIKAVARRLDELAGGEQGLVARFGGTEFAVLLAERPDTPPVPELITAINAALDEPVYIGEYGIAPSASTGVVQRAVADGDAEEMLWAAETALRRAEAEGKRQWALFDPDRAPEERIGSRLAAIMPGGLHTGEFDVVHRPKVRLDDGGLDALETGIRWDSAEAGAIGNDECLRLAERSGVVLPLRDWLIATAWDGLREWYGDGYRVRLDLSLSPHQAADPDLLAAVRRVLEGGGAPVEALRLCVPVAALEHGQEARDNIRHLAAGGTPLALGGFRGSPPEIALLRDVPVEAVRLHAELVDLVHTAEFGESAEVRAVRNLIGLVRECGVQVWVDGLGEVQQERRWHEMGCSAATGPRWGDPVLSFDVPALVDRWT</sequence>
<dbReference type="InterPro" id="IPR000014">
    <property type="entry name" value="PAS"/>
</dbReference>
<proteinExistence type="predicted"/>
<dbReference type="AlphaFoldDB" id="A0A929B7W6"/>
<evidence type="ECO:0000259" key="4">
    <source>
        <dbReference type="PROSITE" id="PS50887"/>
    </source>
</evidence>
<dbReference type="SMART" id="SM00052">
    <property type="entry name" value="EAL"/>
    <property type="match status" value="1"/>
</dbReference>
<feature type="domain" description="PAS" evidence="1">
    <location>
        <begin position="157"/>
        <end position="227"/>
    </location>
</feature>
<dbReference type="PROSITE" id="PS50887">
    <property type="entry name" value="GGDEF"/>
    <property type="match status" value="1"/>
</dbReference>
<dbReference type="CDD" id="cd01949">
    <property type="entry name" value="GGDEF"/>
    <property type="match status" value="1"/>
</dbReference>
<evidence type="ECO:0000313" key="6">
    <source>
        <dbReference type="Proteomes" id="UP000598360"/>
    </source>
</evidence>
<dbReference type="NCBIfam" id="TIGR00229">
    <property type="entry name" value="sensory_box"/>
    <property type="match status" value="1"/>
</dbReference>
<feature type="domain" description="GGDEF" evidence="4">
    <location>
        <begin position="321"/>
        <end position="455"/>
    </location>
</feature>
<dbReference type="PANTHER" id="PTHR44757:SF2">
    <property type="entry name" value="BIOFILM ARCHITECTURE MAINTENANCE PROTEIN MBAA"/>
    <property type="match status" value="1"/>
</dbReference>
<dbReference type="PANTHER" id="PTHR44757">
    <property type="entry name" value="DIGUANYLATE CYCLASE DGCP"/>
    <property type="match status" value="1"/>
</dbReference>
<keyword evidence="6" id="KW-1185">Reference proteome</keyword>
<evidence type="ECO:0000313" key="5">
    <source>
        <dbReference type="EMBL" id="MBE9373228.1"/>
    </source>
</evidence>
<dbReference type="Pfam" id="PF08448">
    <property type="entry name" value="PAS_4"/>
    <property type="match status" value="1"/>
</dbReference>
<comment type="caution">
    <text evidence="5">The sequence shown here is derived from an EMBL/GenBank/DDBJ whole genome shotgun (WGS) entry which is preliminary data.</text>
</comment>
<accession>A0A929B7W6</accession>
<dbReference type="CDD" id="cd00130">
    <property type="entry name" value="PAS"/>
    <property type="match status" value="1"/>
</dbReference>
<dbReference type="Gene3D" id="3.20.20.450">
    <property type="entry name" value="EAL domain"/>
    <property type="match status" value="1"/>
</dbReference>
<dbReference type="RefSeq" id="WP_193926683.1">
    <property type="nucleotide sequence ID" value="NZ_JADEYC010000004.1"/>
</dbReference>
<feature type="domain" description="EAL" evidence="3">
    <location>
        <begin position="464"/>
        <end position="720"/>
    </location>
</feature>
<dbReference type="SMART" id="SM00091">
    <property type="entry name" value="PAS"/>
    <property type="match status" value="1"/>
</dbReference>
<gene>
    <name evidence="5" type="ORF">IQ251_02080</name>
</gene>
<dbReference type="EMBL" id="JADEYC010000004">
    <property type="protein sequence ID" value="MBE9373228.1"/>
    <property type="molecule type" value="Genomic_DNA"/>
</dbReference>
<dbReference type="InterPro" id="IPR000160">
    <property type="entry name" value="GGDEF_dom"/>
</dbReference>
<protein>
    <submittedName>
        <fullName evidence="5">Diguanylate cyclase</fullName>
    </submittedName>
</protein>
<dbReference type="InterPro" id="IPR013656">
    <property type="entry name" value="PAS_4"/>
</dbReference>
<evidence type="ECO:0000259" key="3">
    <source>
        <dbReference type="PROSITE" id="PS50883"/>
    </source>
</evidence>
<dbReference type="SUPFAM" id="SSF55073">
    <property type="entry name" value="Nucleotide cyclase"/>
    <property type="match status" value="1"/>
</dbReference>
<dbReference type="InterPro" id="IPR001633">
    <property type="entry name" value="EAL_dom"/>
</dbReference>
<dbReference type="InterPro" id="IPR035919">
    <property type="entry name" value="EAL_sf"/>
</dbReference>
<dbReference type="InterPro" id="IPR052155">
    <property type="entry name" value="Biofilm_reg_signaling"/>
</dbReference>
<dbReference type="CDD" id="cd01948">
    <property type="entry name" value="EAL"/>
    <property type="match status" value="1"/>
</dbReference>
<dbReference type="Gene3D" id="3.30.450.20">
    <property type="entry name" value="PAS domain"/>
    <property type="match status" value="1"/>
</dbReference>
<dbReference type="InterPro" id="IPR043128">
    <property type="entry name" value="Rev_trsase/Diguanyl_cyclase"/>
</dbReference>
<name>A0A929B7W6_9PSEU</name>
<dbReference type="SMART" id="SM00267">
    <property type="entry name" value="GGDEF"/>
    <property type="match status" value="1"/>
</dbReference>
<dbReference type="SUPFAM" id="SSF55785">
    <property type="entry name" value="PYP-like sensor domain (PAS domain)"/>
    <property type="match status" value="1"/>
</dbReference>
<dbReference type="Gene3D" id="3.30.70.270">
    <property type="match status" value="1"/>
</dbReference>
<dbReference type="InterPro" id="IPR029787">
    <property type="entry name" value="Nucleotide_cyclase"/>
</dbReference>
<dbReference type="PROSITE" id="PS50112">
    <property type="entry name" value="PAS"/>
    <property type="match status" value="1"/>
</dbReference>
<dbReference type="NCBIfam" id="TIGR00254">
    <property type="entry name" value="GGDEF"/>
    <property type="match status" value="1"/>
</dbReference>
<dbReference type="InterPro" id="IPR035965">
    <property type="entry name" value="PAS-like_dom_sf"/>
</dbReference>
<dbReference type="PROSITE" id="PS50883">
    <property type="entry name" value="EAL"/>
    <property type="match status" value="1"/>
</dbReference>
<dbReference type="Proteomes" id="UP000598360">
    <property type="component" value="Unassembled WGS sequence"/>
</dbReference>
<organism evidence="5 6">
    <name type="scientific">Saccharopolyspora montiporae</name>
    <dbReference type="NCBI Taxonomy" id="2781240"/>
    <lineage>
        <taxon>Bacteria</taxon>
        <taxon>Bacillati</taxon>
        <taxon>Actinomycetota</taxon>
        <taxon>Actinomycetes</taxon>
        <taxon>Pseudonocardiales</taxon>
        <taxon>Pseudonocardiaceae</taxon>
        <taxon>Saccharopolyspora</taxon>
    </lineage>
</organism>
<dbReference type="PROSITE" id="PS50113">
    <property type="entry name" value="PAC"/>
    <property type="match status" value="1"/>
</dbReference>
<dbReference type="SUPFAM" id="SSF141868">
    <property type="entry name" value="EAL domain-like"/>
    <property type="match status" value="1"/>
</dbReference>
<feature type="domain" description="PAC" evidence="2">
    <location>
        <begin position="238"/>
        <end position="290"/>
    </location>
</feature>
<reference evidence="5" key="1">
    <citation type="submission" date="2020-10" db="EMBL/GenBank/DDBJ databases">
        <title>Diversity and distribution of actinomycetes associated with coral in the coast of Hainan.</title>
        <authorList>
            <person name="Li F."/>
        </authorList>
    </citation>
    <scope>NUCLEOTIDE SEQUENCE</scope>
    <source>
        <strain evidence="5">HNM0983</strain>
    </source>
</reference>
<dbReference type="Pfam" id="PF00563">
    <property type="entry name" value="EAL"/>
    <property type="match status" value="1"/>
</dbReference>
<dbReference type="Pfam" id="PF00990">
    <property type="entry name" value="GGDEF"/>
    <property type="match status" value="1"/>
</dbReference>
<evidence type="ECO:0000259" key="1">
    <source>
        <dbReference type="PROSITE" id="PS50112"/>
    </source>
</evidence>
<evidence type="ECO:0000259" key="2">
    <source>
        <dbReference type="PROSITE" id="PS50113"/>
    </source>
</evidence>
<dbReference type="InterPro" id="IPR000700">
    <property type="entry name" value="PAS-assoc_C"/>
</dbReference>